<evidence type="ECO:0000259" key="1">
    <source>
        <dbReference type="Pfam" id="PF12697"/>
    </source>
</evidence>
<name>A0A1R3RG39_ASPC5</name>
<dbReference type="Proteomes" id="UP000188318">
    <property type="component" value="Unassembled WGS sequence"/>
</dbReference>
<dbReference type="PANTHER" id="PTHR37017:SF8">
    <property type="entry name" value="AB HYDROLASE-1 DOMAIN-CONTAINING PROTEIN"/>
    <property type="match status" value="1"/>
</dbReference>
<dbReference type="InterPro" id="IPR052897">
    <property type="entry name" value="Sec-Metab_Biosynth_Hydrolase"/>
</dbReference>
<dbReference type="InterPro" id="IPR029058">
    <property type="entry name" value="AB_hydrolase_fold"/>
</dbReference>
<dbReference type="PANTHER" id="PTHR37017">
    <property type="entry name" value="AB HYDROLASE-1 DOMAIN-CONTAINING PROTEIN-RELATED"/>
    <property type="match status" value="1"/>
</dbReference>
<protein>
    <recommendedName>
        <fullName evidence="1">AB hydrolase-1 domain-containing protein</fullName>
    </recommendedName>
</protein>
<dbReference type="OrthoDB" id="408373at2759"/>
<dbReference type="Gene3D" id="3.40.50.1820">
    <property type="entry name" value="alpha/beta hydrolase"/>
    <property type="match status" value="1"/>
</dbReference>
<proteinExistence type="predicted"/>
<dbReference type="VEuPathDB" id="FungiDB:ASPCADRAFT_398469"/>
<dbReference type="AlphaFoldDB" id="A0A1R3RG39"/>
<dbReference type="OMA" id="PCPEASW"/>
<dbReference type="EMBL" id="KV907504">
    <property type="protein sequence ID" value="OOF93442.1"/>
    <property type="molecule type" value="Genomic_DNA"/>
</dbReference>
<evidence type="ECO:0000313" key="3">
    <source>
        <dbReference type="Proteomes" id="UP000188318"/>
    </source>
</evidence>
<accession>A0A1R3RG39</accession>
<gene>
    <name evidence="2" type="ORF">ASPCADRAFT_398469</name>
</gene>
<evidence type="ECO:0000313" key="2">
    <source>
        <dbReference type="EMBL" id="OOF93442.1"/>
    </source>
</evidence>
<dbReference type="STRING" id="602072.A0A1R3RG39"/>
<dbReference type="InterPro" id="IPR000073">
    <property type="entry name" value="AB_hydrolase_1"/>
</dbReference>
<feature type="domain" description="AB hydrolase-1" evidence="1">
    <location>
        <begin position="8"/>
        <end position="244"/>
    </location>
</feature>
<sequence>MASNKPVFVLVPGASQNPAHYSYLLHLLQSEGYGAFSALLPSIGAQEPVTASDDAEYVRSRMLLPMLDIGQHDIILISHSYSGMPASAAAHGLGKADRAAQGKTTAVLGQIFIATILPHGGDGLSVIDNFGGHLPPHMYADEKENVLRCDDPKPPLFYDVSPNLADAACQSALSQGLTSFQSPCPEASWDTEAFRDRIAYIHTVNDRAVPYEAQTAMVQATSQKWITREIQTGHSAQLSATEELSKVILELAKQWEEM</sequence>
<dbReference type="SUPFAM" id="SSF53474">
    <property type="entry name" value="alpha/beta-Hydrolases"/>
    <property type="match status" value="1"/>
</dbReference>
<reference evidence="3" key="1">
    <citation type="journal article" date="2017" name="Genome Biol.">
        <title>Comparative genomics reveals high biological diversity and specific adaptations in the industrially and medically important fungal genus Aspergillus.</title>
        <authorList>
            <person name="de Vries R.P."/>
            <person name="Riley R."/>
            <person name="Wiebenga A."/>
            <person name="Aguilar-Osorio G."/>
            <person name="Amillis S."/>
            <person name="Uchima C.A."/>
            <person name="Anderluh G."/>
            <person name="Asadollahi M."/>
            <person name="Askin M."/>
            <person name="Barry K."/>
            <person name="Battaglia E."/>
            <person name="Bayram O."/>
            <person name="Benocci T."/>
            <person name="Braus-Stromeyer S.A."/>
            <person name="Caldana C."/>
            <person name="Canovas D."/>
            <person name="Cerqueira G.C."/>
            <person name="Chen F."/>
            <person name="Chen W."/>
            <person name="Choi C."/>
            <person name="Clum A."/>
            <person name="Dos Santos R.A."/>
            <person name="Damasio A.R."/>
            <person name="Diallinas G."/>
            <person name="Emri T."/>
            <person name="Fekete E."/>
            <person name="Flipphi M."/>
            <person name="Freyberg S."/>
            <person name="Gallo A."/>
            <person name="Gournas C."/>
            <person name="Habgood R."/>
            <person name="Hainaut M."/>
            <person name="Harispe M.L."/>
            <person name="Henrissat B."/>
            <person name="Hilden K.S."/>
            <person name="Hope R."/>
            <person name="Hossain A."/>
            <person name="Karabika E."/>
            <person name="Karaffa L."/>
            <person name="Karanyi Z."/>
            <person name="Krasevec N."/>
            <person name="Kuo A."/>
            <person name="Kusch H."/>
            <person name="LaButti K."/>
            <person name="Lagendijk E.L."/>
            <person name="Lapidus A."/>
            <person name="Levasseur A."/>
            <person name="Lindquist E."/>
            <person name="Lipzen A."/>
            <person name="Logrieco A.F."/>
            <person name="MacCabe A."/>
            <person name="Maekelae M.R."/>
            <person name="Malavazi I."/>
            <person name="Melin P."/>
            <person name="Meyer V."/>
            <person name="Mielnichuk N."/>
            <person name="Miskei M."/>
            <person name="Molnar A.P."/>
            <person name="Mule G."/>
            <person name="Ngan C.Y."/>
            <person name="Orejas M."/>
            <person name="Orosz E."/>
            <person name="Ouedraogo J.P."/>
            <person name="Overkamp K.M."/>
            <person name="Park H.-S."/>
            <person name="Perrone G."/>
            <person name="Piumi F."/>
            <person name="Punt P.J."/>
            <person name="Ram A.F."/>
            <person name="Ramon A."/>
            <person name="Rauscher S."/>
            <person name="Record E."/>
            <person name="Riano-Pachon D.M."/>
            <person name="Robert V."/>
            <person name="Roehrig J."/>
            <person name="Ruller R."/>
            <person name="Salamov A."/>
            <person name="Salih N.S."/>
            <person name="Samson R.A."/>
            <person name="Sandor E."/>
            <person name="Sanguinetti M."/>
            <person name="Schuetze T."/>
            <person name="Sepcic K."/>
            <person name="Shelest E."/>
            <person name="Sherlock G."/>
            <person name="Sophianopoulou V."/>
            <person name="Squina F.M."/>
            <person name="Sun H."/>
            <person name="Susca A."/>
            <person name="Todd R.B."/>
            <person name="Tsang A."/>
            <person name="Unkles S.E."/>
            <person name="van de Wiele N."/>
            <person name="van Rossen-Uffink D."/>
            <person name="Oliveira J.V."/>
            <person name="Vesth T.C."/>
            <person name="Visser J."/>
            <person name="Yu J.-H."/>
            <person name="Zhou M."/>
            <person name="Andersen M.R."/>
            <person name="Archer D.B."/>
            <person name="Baker S.E."/>
            <person name="Benoit I."/>
            <person name="Brakhage A.A."/>
            <person name="Braus G.H."/>
            <person name="Fischer R."/>
            <person name="Frisvad J.C."/>
            <person name="Goldman G.H."/>
            <person name="Houbraken J."/>
            <person name="Oakley B."/>
            <person name="Pocsi I."/>
            <person name="Scazzocchio C."/>
            <person name="Seiboth B."/>
            <person name="vanKuyk P.A."/>
            <person name="Wortman J."/>
            <person name="Dyer P.S."/>
            <person name="Grigoriev I.V."/>
        </authorList>
    </citation>
    <scope>NUCLEOTIDE SEQUENCE [LARGE SCALE GENOMIC DNA]</scope>
    <source>
        <strain evidence="3">ITEM 5010</strain>
    </source>
</reference>
<organism evidence="2 3">
    <name type="scientific">Aspergillus carbonarius (strain ITEM 5010)</name>
    <dbReference type="NCBI Taxonomy" id="602072"/>
    <lineage>
        <taxon>Eukaryota</taxon>
        <taxon>Fungi</taxon>
        <taxon>Dikarya</taxon>
        <taxon>Ascomycota</taxon>
        <taxon>Pezizomycotina</taxon>
        <taxon>Eurotiomycetes</taxon>
        <taxon>Eurotiomycetidae</taxon>
        <taxon>Eurotiales</taxon>
        <taxon>Aspergillaceae</taxon>
        <taxon>Aspergillus</taxon>
        <taxon>Aspergillus subgen. Circumdati</taxon>
    </lineage>
</organism>
<dbReference type="Pfam" id="PF12697">
    <property type="entry name" value="Abhydrolase_6"/>
    <property type="match status" value="1"/>
</dbReference>
<keyword evidence="3" id="KW-1185">Reference proteome</keyword>